<evidence type="ECO:0000313" key="2">
    <source>
        <dbReference type="EMBL" id="UMM10533.1"/>
    </source>
</evidence>
<dbReference type="EMBL" id="CP092620">
    <property type="protein sequence ID" value="UMM10533.1"/>
    <property type="molecule type" value="Genomic_DNA"/>
</dbReference>
<reference evidence="1 3" key="2">
    <citation type="submission" date="2022-05" db="EMBL/GenBank/DDBJ databases">
        <title>Chromosome-level reference genomes for two strains of Caenorhabditis briggsae: an improved platform for comparative genomics.</title>
        <authorList>
            <person name="Stevens L."/>
            <person name="Andersen E.C."/>
        </authorList>
    </citation>
    <scope>NUCLEOTIDE SEQUENCE [LARGE SCALE GENOMIC DNA]</scope>
    <source>
        <strain evidence="1">QX1410_ONT</strain>
        <tissue evidence="1">Whole-organism</tissue>
    </source>
</reference>
<dbReference type="Proteomes" id="UP000827892">
    <property type="component" value="Chromosome I"/>
</dbReference>
<evidence type="ECO:0000313" key="1">
    <source>
        <dbReference type="EMBL" id="ULU09579.1"/>
    </source>
</evidence>
<evidence type="ECO:0000313" key="3">
    <source>
        <dbReference type="Proteomes" id="UP000827892"/>
    </source>
</evidence>
<gene>
    <name evidence="1" type="ORF">L3Y34_014170</name>
    <name evidence="2" type="ORF">L5515_000261</name>
</gene>
<keyword evidence="4" id="KW-1185">Reference proteome</keyword>
<sequence>MERPLPSIALLAPATLSSRCLANPPRFAYYFPKCLFGEDQHTAAFFSIAAAAPIIPATTGREKALRVEHTIS</sequence>
<accession>A0AAE9DZ72</accession>
<evidence type="ECO:0000313" key="4">
    <source>
        <dbReference type="Proteomes" id="UP000829354"/>
    </source>
</evidence>
<organism evidence="2 4">
    <name type="scientific">Caenorhabditis briggsae</name>
    <dbReference type="NCBI Taxonomy" id="6238"/>
    <lineage>
        <taxon>Eukaryota</taxon>
        <taxon>Metazoa</taxon>
        <taxon>Ecdysozoa</taxon>
        <taxon>Nematoda</taxon>
        <taxon>Chromadorea</taxon>
        <taxon>Rhabditida</taxon>
        <taxon>Rhabditina</taxon>
        <taxon>Rhabditomorpha</taxon>
        <taxon>Rhabditoidea</taxon>
        <taxon>Rhabditidae</taxon>
        <taxon>Peloderinae</taxon>
        <taxon>Caenorhabditis</taxon>
    </lineage>
</organism>
<name>A0AAE9DZ72_CAEBR</name>
<dbReference type="EMBL" id="CP090891">
    <property type="protein sequence ID" value="ULU09579.1"/>
    <property type="molecule type" value="Genomic_DNA"/>
</dbReference>
<dbReference type="Proteomes" id="UP000829354">
    <property type="component" value="Chromosome I"/>
</dbReference>
<dbReference type="AlphaFoldDB" id="A0AAE9DZ72"/>
<reference evidence="2 4" key="1">
    <citation type="submission" date="2022-04" db="EMBL/GenBank/DDBJ databases">
        <title>Chromosome-level reference genomes for two strains of Caenorhabditis briggsae: an improved platform for comparative genomics.</title>
        <authorList>
            <person name="Stevens L."/>
            <person name="Andersen E."/>
        </authorList>
    </citation>
    <scope>NUCLEOTIDE SEQUENCE [LARGE SCALE GENOMIC DNA]</scope>
    <source>
        <strain evidence="2">VX34</strain>
        <tissue evidence="2">Whole-organism</tissue>
    </source>
</reference>
<proteinExistence type="predicted"/>
<protein>
    <submittedName>
        <fullName evidence="2">Uncharacterized protein</fullName>
    </submittedName>
</protein>